<dbReference type="AlphaFoldDB" id="A0A0S8G481"/>
<gene>
    <name evidence="1" type="ORF">AMJ87_13115</name>
</gene>
<accession>A0A0S8G481</accession>
<reference evidence="1 2" key="1">
    <citation type="journal article" date="2015" name="Microbiome">
        <title>Genomic resolution of linkages in carbon, nitrogen, and sulfur cycling among widespread estuary sediment bacteria.</title>
        <authorList>
            <person name="Baker B.J."/>
            <person name="Lazar C.S."/>
            <person name="Teske A.P."/>
            <person name="Dick G.J."/>
        </authorList>
    </citation>
    <scope>NUCLEOTIDE SEQUENCE [LARGE SCALE GENOMIC DNA]</scope>
    <source>
        <strain evidence="1">SM23_60</strain>
    </source>
</reference>
<sequence length="136" mass="15644">MEMKFFIGLLVILFCITYISCSSESTRLIVDIAQDPEGGTNVDSLTCTLMGRLTDGTLHIIATIEWWWCDTLGENAQAVAQETYTFSSDLWEEYSTVLGPPTVHMFEQGYWVKVMWEDEDETYYEIHSDTAWCDIQ</sequence>
<proteinExistence type="predicted"/>
<comment type="caution">
    <text evidence="1">The sequence shown here is derived from an EMBL/GenBank/DDBJ whole genome shotgun (WGS) entry which is preliminary data.</text>
</comment>
<protein>
    <recommendedName>
        <fullName evidence="3">Ig-like domain-containing protein</fullName>
    </recommendedName>
</protein>
<evidence type="ECO:0000313" key="1">
    <source>
        <dbReference type="EMBL" id="KPK67598.1"/>
    </source>
</evidence>
<name>A0A0S8G481_UNCW3</name>
<evidence type="ECO:0008006" key="3">
    <source>
        <dbReference type="Google" id="ProtNLM"/>
    </source>
</evidence>
<organism evidence="1 2">
    <name type="scientific">candidate division WOR_3 bacterium SM23_60</name>
    <dbReference type="NCBI Taxonomy" id="1703780"/>
    <lineage>
        <taxon>Bacteria</taxon>
        <taxon>Bacteria division WOR-3</taxon>
    </lineage>
</organism>
<evidence type="ECO:0000313" key="2">
    <source>
        <dbReference type="Proteomes" id="UP000051096"/>
    </source>
</evidence>
<dbReference type="Proteomes" id="UP000051096">
    <property type="component" value="Unassembled WGS sequence"/>
</dbReference>
<dbReference type="EMBL" id="LJUO01000211">
    <property type="protein sequence ID" value="KPK67598.1"/>
    <property type="molecule type" value="Genomic_DNA"/>
</dbReference>